<accession>A0A0F9T302</accession>
<organism evidence="2">
    <name type="scientific">marine sediment metagenome</name>
    <dbReference type="NCBI Taxonomy" id="412755"/>
    <lineage>
        <taxon>unclassified sequences</taxon>
        <taxon>metagenomes</taxon>
        <taxon>ecological metagenomes</taxon>
    </lineage>
</organism>
<evidence type="ECO:0000256" key="1">
    <source>
        <dbReference type="SAM" id="Coils"/>
    </source>
</evidence>
<protein>
    <submittedName>
        <fullName evidence="2">Uncharacterized protein</fullName>
    </submittedName>
</protein>
<dbReference type="AlphaFoldDB" id="A0A0F9T302"/>
<comment type="caution">
    <text evidence="2">The sequence shown here is derived from an EMBL/GenBank/DDBJ whole genome shotgun (WGS) entry which is preliminary data.</text>
</comment>
<feature type="coiled-coil region" evidence="1">
    <location>
        <begin position="69"/>
        <end position="96"/>
    </location>
</feature>
<name>A0A0F9T302_9ZZZZ</name>
<evidence type="ECO:0000313" key="2">
    <source>
        <dbReference type="EMBL" id="KKN75685.1"/>
    </source>
</evidence>
<gene>
    <name evidence="2" type="ORF">LCGC14_0377880</name>
</gene>
<sequence length="110" mass="12884">MQTKQWIKRGLKRWVQKRVGWDNLEFDSTDWAHPAWHRGTLHGLHGAIRLVDDVISGKNDGTSGMYEDADKLRQMVLELKRERDSLHCECEQLRLEVLRQSAINKRDDCG</sequence>
<proteinExistence type="predicted"/>
<dbReference type="EMBL" id="LAZR01000305">
    <property type="protein sequence ID" value="KKN75685.1"/>
    <property type="molecule type" value="Genomic_DNA"/>
</dbReference>
<reference evidence="2" key="1">
    <citation type="journal article" date="2015" name="Nature">
        <title>Complex archaea that bridge the gap between prokaryotes and eukaryotes.</title>
        <authorList>
            <person name="Spang A."/>
            <person name="Saw J.H."/>
            <person name="Jorgensen S.L."/>
            <person name="Zaremba-Niedzwiedzka K."/>
            <person name="Martijn J."/>
            <person name="Lind A.E."/>
            <person name="van Eijk R."/>
            <person name="Schleper C."/>
            <person name="Guy L."/>
            <person name="Ettema T.J."/>
        </authorList>
    </citation>
    <scope>NUCLEOTIDE SEQUENCE</scope>
</reference>
<keyword evidence="1" id="KW-0175">Coiled coil</keyword>